<keyword evidence="4 5" id="KW-0720">Serine protease</keyword>
<proteinExistence type="inferred from homology"/>
<feature type="region of interest" description="Disordered" evidence="6">
    <location>
        <begin position="406"/>
        <end position="452"/>
    </location>
</feature>
<dbReference type="CDD" id="cd07560">
    <property type="entry name" value="Peptidase_S41_CPP"/>
    <property type="match status" value="1"/>
</dbReference>
<dbReference type="InterPro" id="IPR055210">
    <property type="entry name" value="CtpA/B_N"/>
</dbReference>
<dbReference type="Pfam" id="PF03572">
    <property type="entry name" value="Peptidase_S41"/>
    <property type="match status" value="1"/>
</dbReference>
<keyword evidence="8" id="KW-1185">Reference proteome</keyword>
<dbReference type="InterPro" id="IPR036034">
    <property type="entry name" value="PDZ_sf"/>
</dbReference>
<dbReference type="FunFam" id="3.90.226.10:FF:000029">
    <property type="entry name" value="Peptidase, S41 family"/>
    <property type="match status" value="1"/>
</dbReference>
<dbReference type="FunFam" id="2.30.42.10:FF:000063">
    <property type="entry name" value="Peptidase, S41 family"/>
    <property type="match status" value="1"/>
</dbReference>
<evidence type="ECO:0000256" key="1">
    <source>
        <dbReference type="ARBA" id="ARBA00009179"/>
    </source>
</evidence>
<organism evidence="7 8">
    <name type="scientific">Denitratisoma oestradiolicum</name>
    <dbReference type="NCBI Taxonomy" id="311182"/>
    <lineage>
        <taxon>Bacteria</taxon>
        <taxon>Pseudomonadati</taxon>
        <taxon>Pseudomonadota</taxon>
        <taxon>Betaproteobacteria</taxon>
        <taxon>Nitrosomonadales</taxon>
        <taxon>Sterolibacteriaceae</taxon>
        <taxon>Denitratisoma</taxon>
    </lineage>
</organism>
<dbReference type="Pfam" id="PF22694">
    <property type="entry name" value="CtpB_N-like"/>
    <property type="match status" value="1"/>
</dbReference>
<dbReference type="Pfam" id="PF13180">
    <property type="entry name" value="PDZ_2"/>
    <property type="match status" value="1"/>
</dbReference>
<evidence type="ECO:0000256" key="3">
    <source>
        <dbReference type="ARBA" id="ARBA00022801"/>
    </source>
</evidence>
<accession>A0A6S6YIL1</accession>
<keyword evidence="2 5" id="KW-0645">Protease</keyword>
<reference evidence="7 8" key="1">
    <citation type="submission" date="2020-03" db="EMBL/GenBank/DDBJ databases">
        <authorList>
            <consortium name="Genoscope - CEA"/>
            <person name="William W."/>
        </authorList>
    </citation>
    <scope>NUCLEOTIDE SEQUENCE [LARGE SCALE GENOMIC DNA]</scope>
    <source>
        <strain evidence="8">DSM 16959</strain>
    </source>
</reference>
<dbReference type="SUPFAM" id="SSF50156">
    <property type="entry name" value="PDZ domain-like"/>
    <property type="match status" value="1"/>
</dbReference>
<dbReference type="EC" id="3.4.21.102" evidence="7"/>
<evidence type="ECO:0000313" key="7">
    <source>
        <dbReference type="EMBL" id="CAB1367584.1"/>
    </source>
</evidence>
<dbReference type="PROSITE" id="PS50106">
    <property type="entry name" value="PDZ"/>
    <property type="match status" value="1"/>
</dbReference>
<dbReference type="GO" id="GO:0007165">
    <property type="term" value="P:signal transduction"/>
    <property type="evidence" value="ECO:0007669"/>
    <property type="project" value="TreeGrafter"/>
</dbReference>
<comment type="similarity">
    <text evidence="1 5">Belongs to the peptidase S41A family.</text>
</comment>
<gene>
    <name evidence="7" type="primary">ctpA</name>
    <name evidence="7" type="ORF">DENOEST_0419</name>
</gene>
<protein>
    <submittedName>
        <fullName evidence="7">Carboxy-terminal-processing protease</fullName>
        <ecNumber evidence="7">3.4.21.102</ecNumber>
    </submittedName>
</protein>
<evidence type="ECO:0000256" key="4">
    <source>
        <dbReference type="ARBA" id="ARBA00022825"/>
    </source>
</evidence>
<dbReference type="Gene3D" id="3.30.750.44">
    <property type="match status" value="1"/>
</dbReference>
<dbReference type="Proteomes" id="UP000515733">
    <property type="component" value="Chromosome"/>
</dbReference>
<dbReference type="InterPro" id="IPR001478">
    <property type="entry name" value="PDZ"/>
</dbReference>
<evidence type="ECO:0000256" key="5">
    <source>
        <dbReference type="RuleBase" id="RU004404"/>
    </source>
</evidence>
<dbReference type="Gene3D" id="2.30.42.10">
    <property type="match status" value="1"/>
</dbReference>
<evidence type="ECO:0000256" key="6">
    <source>
        <dbReference type="SAM" id="MobiDB-lite"/>
    </source>
</evidence>
<dbReference type="GO" id="GO:0006508">
    <property type="term" value="P:proteolysis"/>
    <property type="evidence" value="ECO:0007669"/>
    <property type="project" value="UniProtKB-KW"/>
</dbReference>
<dbReference type="NCBIfam" id="TIGR00225">
    <property type="entry name" value="prc"/>
    <property type="match status" value="1"/>
</dbReference>
<dbReference type="InterPro" id="IPR004447">
    <property type="entry name" value="Peptidase_S41A"/>
</dbReference>
<dbReference type="InterPro" id="IPR005151">
    <property type="entry name" value="Tail-specific_protease"/>
</dbReference>
<dbReference type="CDD" id="cd06782">
    <property type="entry name" value="cpPDZ_CPP-like"/>
    <property type="match status" value="1"/>
</dbReference>
<dbReference type="AlphaFoldDB" id="A0A6S6YIL1"/>
<evidence type="ECO:0000313" key="8">
    <source>
        <dbReference type="Proteomes" id="UP000515733"/>
    </source>
</evidence>
<dbReference type="SMART" id="SM00228">
    <property type="entry name" value="PDZ"/>
    <property type="match status" value="1"/>
</dbReference>
<dbReference type="Gene3D" id="3.90.226.10">
    <property type="entry name" value="2-enoyl-CoA Hydratase, Chain A, domain 1"/>
    <property type="match status" value="1"/>
</dbReference>
<sequence>MRSKLQKFGLIGIGMVAGVLVSLNFSANAGKETVSGLPVEELRSFADVYNAIKQGYVEPVDDKKLITHAISGMLSNLDPHSAYLDADAFKDLQVNTQGEFGGLGIEVGMEDGFVKVVAPIEDTPAWRAGVKSGDLIVKLDETPVRGMTLNDAVKRMRGKPKTPITLTIIRKGESKPLVITIERDKIKVQSVKSKLLEPGFGYVRVTQFQEETVSDLVKHLDKLYKDPENKGEELRGLVLDLRNDPGGLLHSAVGVSAAFLPAKTLVTSTDGRTEDAKRKYIAAPEDYLRGYKQDMLKDLPAGTRNVPLVVLVNSGSASASEIVAGALQDHKRAVVMGTQTFGKGSVQTVLPLSNNSAIKLTTARYYTPNGRSIQAKGIVPDVVVEETANGEAHNPLMREADLDRHLENDKDKSAPAKTTDKSKTPAKSGKDKGGAKDEGDETTQFKPIEFASKSDYQLKQAMNLLKAWQIIRKP</sequence>
<dbReference type="PANTHER" id="PTHR32060:SF30">
    <property type="entry name" value="CARBOXY-TERMINAL PROCESSING PROTEASE CTPA"/>
    <property type="match status" value="1"/>
</dbReference>
<dbReference type="KEGG" id="doe:DENOEST_0419"/>
<dbReference type="GO" id="GO:0004252">
    <property type="term" value="F:serine-type endopeptidase activity"/>
    <property type="evidence" value="ECO:0007669"/>
    <property type="project" value="UniProtKB-EC"/>
</dbReference>
<dbReference type="SMART" id="SM00245">
    <property type="entry name" value="TSPc"/>
    <property type="match status" value="1"/>
</dbReference>
<dbReference type="RefSeq" id="WP_145770512.1">
    <property type="nucleotide sequence ID" value="NZ_LR778301.1"/>
</dbReference>
<name>A0A6S6YIL1_9PROT</name>
<dbReference type="PANTHER" id="PTHR32060">
    <property type="entry name" value="TAIL-SPECIFIC PROTEASE"/>
    <property type="match status" value="1"/>
</dbReference>
<feature type="compositionally biased region" description="Basic and acidic residues" evidence="6">
    <location>
        <begin position="406"/>
        <end position="437"/>
    </location>
</feature>
<dbReference type="SUPFAM" id="SSF52096">
    <property type="entry name" value="ClpP/crotonase"/>
    <property type="match status" value="1"/>
</dbReference>
<dbReference type="OrthoDB" id="9812068at2"/>
<keyword evidence="3 5" id="KW-0378">Hydrolase</keyword>
<dbReference type="EMBL" id="LR778301">
    <property type="protein sequence ID" value="CAB1367584.1"/>
    <property type="molecule type" value="Genomic_DNA"/>
</dbReference>
<dbReference type="InterPro" id="IPR029045">
    <property type="entry name" value="ClpP/crotonase-like_dom_sf"/>
</dbReference>
<dbReference type="GO" id="GO:0030288">
    <property type="term" value="C:outer membrane-bounded periplasmic space"/>
    <property type="evidence" value="ECO:0007669"/>
    <property type="project" value="TreeGrafter"/>
</dbReference>
<evidence type="ECO:0000256" key="2">
    <source>
        <dbReference type="ARBA" id="ARBA00022670"/>
    </source>
</evidence>